<accession>A0A8J2NBC3</accession>
<protein>
    <submittedName>
        <fullName evidence="1">Uncharacterized protein</fullName>
    </submittedName>
</protein>
<keyword evidence="2" id="KW-1185">Reference proteome</keyword>
<gene>
    <name evidence="1" type="ORF">ALTATR162_LOCUS11515</name>
</gene>
<dbReference type="GeneID" id="67011796"/>
<proteinExistence type="predicted"/>
<dbReference type="RefSeq" id="XP_043175092.1">
    <property type="nucleotide sequence ID" value="XM_043319157.1"/>
</dbReference>
<evidence type="ECO:0000313" key="1">
    <source>
        <dbReference type="EMBL" id="CAG5186201.1"/>
    </source>
</evidence>
<reference evidence="1" key="1">
    <citation type="submission" date="2021-05" db="EMBL/GenBank/DDBJ databases">
        <authorList>
            <person name="Stam R."/>
        </authorList>
    </citation>
    <scope>NUCLEOTIDE SEQUENCE</scope>
    <source>
        <strain evidence="1">CS162</strain>
    </source>
</reference>
<sequence length="110" mass="12629">MRIKVVRGKDEGYVVSVYTLINNNKEARPYSSRGLDTDDLRLNYLVNVLKKNEDGLEFRYGYQPWWYIDDEEEAAIDTDEDLVIAHSSLRERVKAGEDMDELTAVGSPAL</sequence>
<evidence type="ECO:0000313" key="2">
    <source>
        <dbReference type="Proteomes" id="UP000676310"/>
    </source>
</evidence>
<dbReference type="EMBL" id="CAJRGZ010000030">
    <property type="protein sequence ID" value="CAG5186201.1"/>
    <property type="molecule type" value="Genomic_DNA"/>
</dbReference>
<dbReference type="AlphaFoldDB" id="A0A8J2NBC3"/>
<comment type="caution">
    <text evidence="1">The sequence shown here is derived from an EMBL/GenBank/DDBJ whole genome shotgun (WGS) entry which is preliminary data.</text>
</comment>
<dbReference type="Proteomes" id="UP000676310">
    <property type="component" value="Unassembled WGS sequence"/>
</dbReference>
<name>A0A8J2NBC3_9PLEO</name>
<organism evidence="1 2">
    <name type="scientific">Alternaria atra</name>
    <dbReference type="NCBI Taxonomy" id="119953"/>
    <lineage>
        <taxon>Eukaryota</taxon>
        <taxon>Fungi</taxon>
        <taxon>Dikarya</taxon>
        <taxon>Ascomycota</taxon>
        <taxon>Pezizomycotina</taxon>
        <taxon>Dothideomycetes</taxon>
        <taxon>Pleosporomycetidae</taxon>
        <taxon>Pleosporales</taxon>
        <taxon>Pleosporineae</taxon>
        <taxon>Pleosporaceae</taxon>
        <taxon>Alternaria</taxon>
        <taxon>Alternaria sect. Ulocladioides</taxon>
    </lineage>
</organism>